<keyword evidence="3 5" id="KW-0378">Hydrolase</keyword>
<evidence type="ECO:0000259" key="6">
    <source>
        <dbReference type="Pfam" id="PF14200"/>
    </source>
</evidence>
<dbReference type="SUPFAM" id="SSF50370">
    <property type="entry name" value="Ricin B-like lectins"/>
    <property type="match status" value="1"/>
</dbReference>
<dbReference type="Pfam" id="PF14200">
    <property type="entry name" value="RicinB_lectin_2"/>
    <property type="match status" value="2"/>
</dbReference>
<dbReference type="Pfam" id="PF04616">
    <property type="entry name" value="Glyco_hydro_43"/>
    <property type="match status" value="1"/>
</dbReference>
<dbReference type="InterPro" id="IPR050727">
    <property type="entry name" value="GH43_arabinanases"/>
</dbReference>
<reference evidence="8 9" key="1">
    <citation type="submission" date="2022-10" db="EMBL/GenBank/DDBJ databases">
        <title>Comparative genomics and taxonomic characterization of three novel marine species of genus Reichenbachiella exhibiting antioxidant and polysaccharide degradation activities.</title>
        <authorList>
            <person name="Muhammad N."/>
            <person name="Lee Y.-J."/>
            <person name="Ko J."/>
            <person name="Kim S.-G."/>
        </authorList>
    </citation>
    <scope>NUCLEOTIDE SEQUENCE [LARGE SCALE GENOMIC DNA]</scope>
    <source>
        <strain evidence="8 9">ABR2-5</strain>
    </source>
</reference>
<comment type="pathway">
    <text evidence="1">Glycan metabolism; L-arabinan degradation.</text>
</comment>
<feature type="domain" description="Secretion system C-terminal sorting" evidence="7">
    <location>
        <begin position="485"/>
        <end position="555"/>
    </location>
</feature>
<keyword evidence="9" id="KW-1185">Reference proteome</keyword>
<proteinExistence type="inferred from homology"/>
<evidence type="ECO:0000256" key="3">
    <source>
        <dbReference type="ARBA" id="ARBA00022801"/>
    </source>
</evidence>
<protein>
    <submittedName>
        <fullName evidence="8">Family 43 glycosylhydrolase</fullName>
    </submittedName>
</protein>
<evidence type="ECO:0000313" key="9">
    <source>
        <dbReference type="Proteomes" id="UP001300692"/>
    </source>
</evidence>
<dbReference type="NCBIfam" id="TIGR04183">
    <property type="entry name" value="Por_Secre_tail"/>
    <property type="match status" value="1"/>
</dbReference>
<dbReference type="PROSITE" id="PS50231">
    <property type="entry name" value="RICIN_B_LECTIN"/>
    <property type="match status" value="1"/>
</dbReference>
<dbReference type="InterPro" id="IPR023296">
    <property type="entry name" value="Glyco_hydro_beta-prop_sf"/>
</dbReference>
<keyword evidence="4 5" id="KW-0326">Glycosidase</keyword>
<dbReference type="RefSeq" id="WP_264139668.1">
    <property type="nucleotide sequence ID" value="NZ_JAOYOD010000001.1"/>
</dbReference>
<evidence type="ECO:0000256" key="2">
    <source>
        <dbReference type="ARBA" id="ARBA00009865"/>
    </source>
</evidence>
<feature type="domain" description="Ricin B lectin" evidence="6">
    <location>
        <begin position="410"/>
        <end position="465"/>
    </location>
</feature>
<sequence>MKAKILHPMTGGRKVRSLSSGVSSIFTPVLLLFLLCANFFASAQAPSHDPTAMVRAEDGRYWIFTTGEGVWAMSSSNTNFSDWRAERGPFQPGTWPSWINSAVPGFAGDFWAPGITRMGGYWYLYYSCSSFGSSRSAIGVARTSSLSNPNWQDLGMVVSSNGSSSAINAIDPAIFHDANGRVWMSYGSFFGGLGVVEINPGTGKAIGGVTKVAGGNHQDIEAPYIIRNGNYYYLFVNRGRCCRGLESTYYVQVARSTSITGPYTGWRTILGNEGRYVGPGHIGYGEGRLTYHYYDGYDNGAAKLRITSLGWSNGWPVIHGSGGWVSPTPVYQLRNRGTGLYLDGMGLTTNGDACGQYANTSHPNSQWRLVDVGNGYSQLQNVGTGLFLDGMGRTENGADCGMWANTTHQNSHWSVQQYSGSYYRIRNRGTGLYLDGMGRTSNGSNAGQWANTTHANSQWQLVSVAGARVADVDDEVAEASAQINLYPNPTDGYFTLEIPDFKGDETIRILNIMGKEMIKMEALEQTQEINISDLKPGQYILQLNTNGGNSFKRFVKK</sequence>
<name>A0ABT3CYJ9_9BACT</name>
<dbReference type="EMBL" id="JAOYOD010000001">
    <property type="protein sequence ID" value="MCV9388775.1"/>
    <property type="molecule type" value="Genomic_DNA"/>
</dbReference>
<dbReference type="Pfam" id="PF18962">
    <property type="entry name" value="Por_Secre_tail"/>
    <property type="match status" value="1"/>
</dbReference>
<dbReference type="PANTHER" id="PTHR43301">
    <property type="entry name" value="ARABINAN ENDO-1,5-ALPHA-L-ARABINOSIDASE"/>
    <property type="match status" value="1"/>
</dbReference>
<dbReference type="SUPFAM" id="SSF75005">
    <property type="entry name" value="Arabinanase/levansucrase/invertase"/>
    <property type="match status" value="1"/>
</dbReference>
<evidence type="ECO:0000259" key="7">
    <source>
        <dbReference type="Pfam" id="PF18962"/>
    </source>
</evidence>
<dbReference type="InterPro" id="IPR006710">
    <property type="entry name" value="Glyco_hydro_43"/>
</dbReference>
<evidence type="ECO:0000256" key="4">
    <source>
        <dbReference type="ARBA" id="ARBA00023295"/>
    </source>
</evidence>
<evidence type="ECO:0000256" key="1">
    <source>
        <dbReference type="ARBA" id="ARBA00004834"/>
    </source>
</evidence>
<dbReference type="Gene3D" id="2.115.10.20">
    <property type="entry name" value="Glycosyl hydrolase domain, family 43"/>
    <property type="match status" value="1"/>
</dbReference>
<dbReference type="InterPro" id="IPR035992">
    <property type="entry name" value="Ricin_B-like_lectins"/>
</dbReference>
<dbReference type="Proteomes" id="UP001300692">
    <property type="component" value="Unassembled WGS sequence"/>
</dbReference>
<dbReference type="InterPro" id="IPR000772">
    <property type="entry name" value="Ricin_B_lectin"/>
</dbReference>
<gene>
    <name evidence="8" type="ORF">N7U62_18995</name>
</gene>
<comment type="caution">
    <text evidence="8">The sequence shown here is derived from an EMBL/GenBank/DDBJ whole genome shotgun (WGS) entry which is preliminary data.</text>
</comment>
<dbReference type="Gene3D" id="2.80.10.50">
    <property type="match status" value="1"/>
</dbReference>
<dbReference type="PANTHER" id="PTHR43301:SF3">
    <property type="entry name" value="ARABINAN ENDO-1,5-ALPHA-L-ARABINOSIDASE A-RELATED"/>
    <property type="match status" value="1"/>
</dbReference>
<feature type="domain" description="Ricin B lectin" evidence="6">
    <location>
        <begin position="328"/>
        <end position="403"/>
    </location>
</feature>
<organism evidence="8 9">
    <name type="scientific">Reichenbachiella ulvae</name>
    <dbReference type="NCBI Taxonomy" id="2980104"/>
    <lineage>
        <taxon>Bacteria</taxon>
        <taxon>Pseudomonadati</taxon>
        <taxon>Bacteroidota</taxon>
        <taxon>Cytophagia</taxon>
        <taxon>Cytophagales</taxon>
        <taxon>Reichenbachiellaceae</taxon>
        <taxon>Reichenbachiella</taxon>
    </lineage>
</organism>
<evidence type="ECO:0000313" key="8">
    <source>
        <dbReference type="EMBL" id="MCV9388775.1"/>
    </source>
</evidence>
<evidence type="ECO:0000256" key="5">
    <source>
        <dbReference type="RuleBase" id="RU361187"/>
    </source>
</evidence>
<comment type="similarity">
    <text evidence="2 5">Belongs to the glycosyl hydrolase 43 family.</text>
</comment>
<dbReference type="CDD" id="cd00161">
    <property type="entry name" value="beta-trefoil_Ricin-like"/>
    <property type="match status" value="1"/>
</dbReference>
<dbReference type="InterPro" id="IPR026444">
    <property type="entry name" value="Secre_tail"/>
</dbReference>
<dbReference type="CDD" id="cd08998">
    <property type="entry name" value="GH43_Arb43a-like"/>
    <property type="match status" value="1"/>
</dbReference>
<accession>A0ABT3CYJ9</accession>